<dbReference type="InterPro" id="IPR011330">
    <property type="entry name" value="Glyco_hydro/deAcase_b/a-brl"/>
</dbReference>
<dbReference type="InterPro" id="IPR045235">
    <property type="entry name" value="PuuE_HpPgdA-like"/>
</dbReference>
<dbReference type="InterPro" id="IPR002509">
    <property type="entry name" value="NODB_dom"/>
</dbReference>
<dbReference type="InterPro" id="IPR014344">
    <property type="entry name" value="XrtA_polysacc_deacetyl"/>
</dbReference>
<name>A0A327SDV9_9SPHI</name>
<reference evidence="2 3" key="1">
    <citation type="submission" date="2018-06" db="EMBL/GenBank/DDBJ databases">
        <title>Genomic Encyclopedia of Archaeal and Bacterial Type Strains, Phase II (KMG-II): from individual species to whole genera.</title>
        <authorList>
            <person name="Goeker M."/>
        </authorList>
    </citation>
    <scope>NUCLEOTIDE SEQUENCE [LARGE SCALE GENOMIC DNA]</scope>
    <source>
        <strain evidence="2 3">DSM 14825</strain>
    </source>
</reference>
<dbReference type="NCBIfam" id="TIGR03006">
    <property type="entry name" value="pepcterm_polyde"/>
    <property type="match status" value="1"/>
</dbReference>
<dbReference type="RefSeq" id="WP_111634954.1">
    <property type="nucleotide sequence ID" value="NZ_QLLR01000020.1"/>
</dbReference>
<dbReference type="EMBL" id="QLLR01000020">
    <property type="protein sequence ID" value="RAJ27249.1"/>
    <property type="molecule type" value="Genomic_DNA"/>
</dbReference>
<dbReference type="Pfam" id="PF01522">
    <property type="entry name" value="Polysacc_deac_1"/>
    <property type="match status" value="1"/>
</dbReference>
<dbReference type="Pfam" id="PF11959">
    <property type="entry name" value="DUF3473"/>
    <property type="match status" value="1"/>
</dbReference>
<proteinExistence type="predicted"/>
<evidence type="ECO:0000313" key="2">
    <source>
        <dbReference type="EMBL" id="RAJ27249.1"/>
    </source>
</evidence>
<dbReference type="AlphaFoldDB" id="A0A327SDV9"/>
<feature type="domain" description="NodB homology" evidence="1">
    <location>
        <begin position="21"/>
        <end position="287"/>
    </location>
</feature>
<dbReference type="SUPFAM" id="SSF88713">
    <property type="entry name" value="Glycoside hydrolase/deacetylase"/>
    <property type="match status" value="1"/>
</dbReference>
<dbReference type="PANTHER" id="PTHR47561">
    <property type="entry name" value="POLYSACCHARIDE DEACETYLASE FAMILY PROTEIN (AFU_ORTHOLOGUE AFUA_6G05030)"/>
    <property type="match status" value="1"/>
</dbReference>
<organism evidence="2 3">
    <name type="scientific">Pedobacter cryoconitis</name>
    <dbReference type="NCBI Taxonomy" id="188932"/>
    <lineage>
        <taxon>Bacteria</taxon>
        <taxon>Pseudomonadati</taxon>
        <taxon>Bacteroidota</taxon>
        <taxon>Sphingobacteriia</taxon>
        <taxon>Sphingobacteriales</taxon>
        <taxon>Sphingobacteriaceae</taxon>
        <taxon>Pedobacter</taxon>
    </lineage>
</organism>
<protein>
    <submittedName>
        <fullName evidence="2">Polysaccharide deacetylase family protein (PEP-CTERM system associated)</fullName>
    </submittedName>
</protein>
<dbReference type="OrthoDB" id="9806342at2"/>
<gene>
    <name evidence="2" type="ORF">LY11_03540</name>
</gene>
<dbReference type="InterPro" id="IPR022560">
    <property type="entry name" value="DUF3473"/>
</dbReference>
<accession>A0A327SDV9</accession>
<dbReference type="Proteomes" id="UP000249754">
    <property type="component" value="Unassembled WGS sequence"/>
</dbReference>
<dbReference type="Gene3D" id="3.20.20.370">
    <property type="entry name" value="Glycoside hydrolase/deacetylase"/>
    <property type="match status" value="1"/>
</dbReference>
<sequence length="287" mass="32910">MINGFTIDLEDWFCSHNLNGNIKYEDWDKLPGRIIGPTMCILQLLSKYQTKATFFVLGWIADRYPDLIRTIVAEGHEIASHGYSHRLLTDMTREDFKDDLGKSVSAIYNSCRIKPKGFRAPAFTVVKSTLWALDVVKELGFVYDSSIYPTSVHPDYGIGDAPLSIFSPQKNLIEIPLSCASFGRRNIPCSGGAYLRFLPYPLYKKLVSNVINSGRNFIFYIHPWEIDTEMPQIKLPLLKHFRHYTNISSTLGKIERLLQDFEFTSLERILKENNRAIPELILTSSYE</sequence>
<dbReference type="GO" id="GO:0016810">
    <property type="term" value="F:hydrolase activity, acting on carbon-nitrogen (but not peptide) bonds"/>
    <property type="evidence" value="ECO:0007669"/>
    <property type="project" value="InterPro"/>
</dbReference>
<dbReference type="PANTHER" id="PTHR47561:SF1">
    <property type="entry name" value="POLYSACCHARIDE DEACETYLASE FAMILY PROTEIN (AFU_ORTHOLOGUE AFUA_6G05030)"/>
    <property type="match status" value="1"/>
</dbReference>
<evidence type="ECO:0000259" key="1">
    <source>
        <dbReference type="PROSITE" id="PS51677"/>
    </source>
</evidence>
<evidence type="ECO:0000313" key="3">
    <source>
        <dbReference type="Proteomes" id="UP000249754"/>
    </source>
</evidence>
<comment type="caution">
    <text evidence="2">The sequence shown here is derived from an EMBL/GenBank/DDBJ whole genome shotgun (WGS) entry which is preliminary data.</text>
</comment>
<dbReference type="PROSITE" id="PS51677">
    <property type="entry name" value="NODB"/>
    <property type="match status" value="1"/>
</dbReference>
<dbReference type="GO" id="GO:0005975">
    <property type="term" value="P:carbohydrate metabolic process"/>
    <property type="evidence" value="ECO:0007669"/>
    <property type="project" value="InterPro"/>
</dbReference>
<dbReference type="CDD" id="cd10941">
    <property type="entry name" value="CE4_PuuE_HpPgdA_like_2"/>
    <property type="match status" value="1"/>
</dbReference>